<accession>A0A7Z2S416</accession>
<dbReference type="KEGG" id="schy:GVO57_00375"/>
<dbReference type="SUPFAM" id="SSF88874">
    <property type="entry name" value="Receptor-binding domain of short tail fibre protein gp12"/>
    <property type="match status" value="1"/>
</dbReference>
<dbReference type="InterPro" id="IPR011083">
    <property type="entry name" value="Phage_tail_collar_dom"/>
</dbReference>
<protein>
    <submittedName>
        <fullName evidence="2">Phage tail protein</fullName>
    </submittedName>
</protein>
<sequence>MVDAPYVGELRLFSGQVPDGWAPCDGTLLSIAANQALFALIGTIYGGDGRINFALPDLRERVAIGYGSAADLSAYPIGASGGQAAVALTRDQMPAHGHQAFCATGPGGADSPGNGVWAVNMNEAAYAQTATGTMAPLALTLVGDNQPHPNVQPTLAVNWAICLQGVFPNFE</sequence>
<dbReference type="AlphaFoldDB" id="A0A7Z2S416"/>
<reference evidence="2 3" key="1">
    <citation type="submission" date="2020-01" db="EMBL/GenBank/DDBJ databases">
        <title>Sphingomonas sp. C33 whole genome sequece.</title>
        <authorList>
            <person name="Park C."/>
        </authorList>
    </citation>
    <scope>NUCLEOTIDE SEQUENCE [LARGE SCALE GENOMIC DNA]</scope>
    <source>
        <strain evidence="2 3">C33</strain>
    </source>
</reference>
<evidence type="ECO:0000259" key="1">
    <source>
        <dbReference type="Pfam" id="PF07484"/>
    </source>
</evidence>
<dbReference type="Proteomes" id="UP000464468">
    <property type="component" value="Chromosome"/>
</dbReference>
<dbReference type="Pfam" id="PF07484">
    <property type="entry name" value="Collar"/>
    <property type="match status" value="1"/>
</dbReference>
<feature type="domain" description="Phage tail collar" evidence="1">
    <location>
        <begin position="8"/>
        <end position="62"/>
    </location>
</feature>
<organism evidence="2 3">
    <name type="scientific">Sphingomonas changnyeongensis</name>
    <dbReference type="NCBI Taxonomy" id="2698679"/>
    <lineage>
        <taxon>Bacteria</taxon>
        <taxon>Pseudomonadati</taxon>
        <taxon>Pseudomonadota</taxon>
        <taxon>Alphaproteobacteria</taxon>
        <taxon>Sphingomonadales</taxon>
        <taxon>Sphingomonadaceae</taxon>
        <taxon>Sphingomonas</taxon>
    </lineage>
</organism>
<name>A0A7Z2S416_9SPHN</name>
<evidence type="ECO:0000313" key="2">
    <source>
        <dbReference type="EMBL" id="QHL89565.1"/>
    </source>
</evidence>
<dbReference type="Gene3D" id="3.90.1340.10">
    <property type="entry name" value="Phage tail collar domain"/>
    <property type="match status" value="1"/>
</dbReference>
<dbReference type="RefSeq" id="WP_160590923.1">
    <property type="nucleotide sequence ID" value="NZ_CP047895.1"/>
</dbReference>
<dbReference type="EMBL" id="CP047895">
    <property type="protein sequence ID" value="QHL89565.1"/>
    <property type="molecule type" value="Genomic_DNA"/>
</dbReference>
<evidence type="ECO:0000313" key="3">
    <source>
        <dbReference type="Proteomes" id="UP000464468"/>
    </source>
</evidence>
<dbReference type="InterPro" id="IPR037053">
    <property type="entry name" value="Phage_tail_collar_dom_sf"/>
</dbReference>
<gene>
    <name evidence="2" type="ORF">GVO57_00375</name>
</gene>
<proteinExistence type="predicted"/>
<keyword evidence="3" id="KW-1185">Reference proteome</keyword>